<name>A0ABR4FXB1_9EURO</name>
<dbReference type="Pfam" id="PF00291">
    <property type="entry name" value="PALP"/>
    <property type="match status" value="1"/>
</dbReference>
<reference evidence="3 4" key="1">
    <citation type="submission" date="2024-07" db="EMBL/GenBank/DDBJ databases">
        <title>Section-level genome sequencing and comparative genomics of Aspergillus sections Usti and Cavernicolus.</title>
        <authorList>
            <consortium name="Lawrence Berkeley National Laboratory"/>
            <person name="Nybo J.L."/>
            <person name="Vesth T.C."/>
            <person name="Theobald S."/>
            <person name="Frisvad J.C."/>
            <person name="Larsen T.O."/>
            <person name="Kjaerboelling I."/>
            <person name="Rothschild-Mancinelli K."/>
            <person name="Lyhne E.K."/>
            <person name="Kogle M.E."/>
            <person name="Barry K."/>
            <person name="Clum A."/>
            <person name="Na H."/>
            <person name="Ledsgaard L."/>
            <person name="Lin J."/>
            <person name="Lipzen A."/>
            <person name="Kuo A."/>
            <person name="Riley R."/>
            <person name="Mondo S."/>
            <person name="Labutti K."/>
            <person name="Haridas S."/>
            <person name="Pangalinan J."/>
            <person name="Salamov A.A."/>
            <person name="Simmons B.A."/>
            <person name="Magnuson J.K."/>
            <person name="Chen J."/>
            <person name="Drula E."/>
            <person name="Henrissat B."/>
            <person name="Wiebenga A."/>
            <person name="Lubbers R.J."/>
            <person name="Gomes A.C."/>
            <person name="Makela M.R."/>
            <person name="Stajich J."/>
            <person name="Grigoriev I.V."/>
            <person name="Mortensen U.H."/>
            <person name="De Vries R.P."/>
            <person name="Baker S.E."/>
            <person name="Andersen M.R."/>
        </authorList>
    </citation>
    <scope>NUCLEOTIDE SEQUENCE [LARGE SCALE GENOMIC DNA]</scope>
    <source>
        <strain evidence="3 4">CBS 209.92</strain>
    </source>
</reference>
<dbReference type="PANTHER" id="PTHR10314">
    <property type="entry name" value="CYSTATHIONINE BETA-SYNTHASE"/>
    <property type="match status" value="1"/>
</dbReference>
<comment type="caution">
    <text evidence="3">The sequence shown here is derived from an EMBL/GenBank/DDBJ whole genome shotgun (WGS) entry which is preliminary data.</text>
</comment>
<sequence length="323" mass="33839">MTQRSKSPTMASPPPPVSSPLSAIGNTPVVRLNNVVTDNHATVYLKLESLNPTGSYKDRMAKSMIEEAERRGTLKPGMTVVEATGGSTGGSLAFICAVKGYKFKVVSSNAFAAEKLKTMAAFGAEVIIVESEKITPELFPNMLKIAKAIASEDGHYYTSQFSNADALPGYATLGDELAVQFPDGIDAFCGAAGSAGMIMGVSKVLKSRWPDSRVVVLEPASAPVISEGRTGGSHSVEGVGPGFVPPHLEKELYDEAWGVSEEEGRAMCRRLAREEGLLVGTSTGLNVVAAIALAKQLGPGKTVVTVAVDTGLKYMNGTLLADS</sequence>
<keyword evidence="4" id="KW-1185">Reference proteome</keyword>
<dbReference type="Gene3D" id="3.40.50.1100">
    <property type="match status" value="2"/>
</dbReference>
<gene>
    <name evidence="3" type="ORF">BJX66DRAFT_310685</name>
</gene>
<evidence type="ECO:0000259" key="2">
    <source>
        <dbReference type="Pfam" id="PF00291"/>
    </source>
</evidence>
<protein>
    <submittedName>
        <fullName evidence="3">Tryptophan synthase beta subunit-like PLP-dependent enzyme</fullName>
    </submittedName>
</protein>
<evidence type="ECO:0000313" key="4">
    <source>
        <dbReference type="Proteomes" id="UP001610563"/>
    </source>
</evidence>
<feature type="region of interest" description="Disordered" evidence="1">
    <location>
        <begin position="1"/>
        <end position="22"/>
    </location>
</feature>
<dbReference type="SUPFAM" id="SSF53686">
    <property type="entry name" value="Tryptophan synthase beta subunit-like PLP-dependent enzymes"/>
    <property type="match status" value="1"/>
</dbReference>
<dbReference type="EMBL" id="JBFTWV010000094">
    <property type="protein sequence ID" value="KAL2787588.1"/>
    <property type="molecule type" value="Genomic_DNA"/>
</dbReference>
<feature type="compositionally biased region" description="Low complexity" evidence="1">
    <location>
        <begin position="1"/>
        <end position="10"/>
    </location>
</feature>
<evidence type="ECO:0000313" key="3">
    <source>
        <dbReference type="EMBL" id="KAL2787588.1"/>
    </source>
</evidence>
<dbReference type="Proteomes" id="UP001610563">
    <property type="component" value="Unassembled WGS sequence"/>
</dbReference>
<dbReference type="InterPro" id="IPR050214">
    <property type="entry name" value="Cys_Synth/Cystath_Beta-Synth"/>
</dbReference>
<organism evidence="3 4">
    <name type="scientific">Aspergillus keveii</name>
    <dbReference type="NCBI Taxonomy" id="714993"/>
    <lineage>
        <taxon>Eukaryota</taxon>
        <taxon>Fungi</taxon>
        <taxon>Dikarya</taxon>
        <taxon>Ascomycota</taxon>
        <taxon>Pezizomycotina</taxon>
        <taxon>Eurotiomycetes</taxon>
        <taxon>Eurotiomycetidae</taxon>
        <taxon>Eurotiales</taxon>
        <taxon>Aspergillaceae</taxon>
        <taxon>Aspergillus</taxon>
        <taxon>Aspergillus subgen. Nidulantes</taxon>
    </lineage>
</organism>
<dbReference type="CDD" id="cd01561">
    <property type="entry name" value="CBS_like"/>
    <property type="match status" value="1"/>
</dbReference>
<evidence type="ECO:0000256" key="1">
    <source>
        <dbReference type="SAM" id="MobiDB-lite"/>
    </source>
</evidence>
<dbReference type="InterPro" id="IPR036052">
    <property type="entry name" value="TrpB-like_PALP_sf"/>
</dbReference>
<proteinExistence type="predicted"/>
<dbReference type="InterPro" id="IPR001926">
    <property type="entry name" value="TrpB-like_PALP"/>
</dbReference>
<accession>A0ABR4FXB1</accession>
<feature type="domain" description="Tryptophan synthase beta chain-like PALP" evidence="2">
    <location>
        <begin position="23"/>
        <end position="307"/>
    </location>
</feature>